<dbReference type="PANTHER" id="PTHR15160">
    <property type="entry name" value="VON HIPPEL-LINDAU PROTEIN"/>
    <property type="match status" value="1"/>
</dbReference>
<dbReference type="InterPro" id="IPR003729">
    <property type="entry name" value="Bi_nuclease_dom"/>
</dbReference>
<dbReference type="Proteomes" id="UP000270205">
    <property type="component" value="Unassembled WGS sequence"/>
</dbReference>
<dbReference type="AlphaFoldDB" id="A0A7Z8YQ62"/>
<feature type="domain" description="BFN" evidence="1">
    <location>
        <begin position="5"/>
        <end position="140"/>
    </location>
</feature>
<organism evidence="2 3">
    <name type="scientific">Bergeyella zoohelcum</name>
    <dbReference type="NCBI Taxonomy" id="1015"/>
    <lineage>
        <taxon>Bacteria</taxon>
        <taxon>Pseudomonadati</taxon>
        <taxon>Bacteroidota</taxon>
        <taxon>Flavobacteriia</taxon>
        <taxon>Flavobacteriales</taxon>
        <taxon>Weeksellaceae</taxon>
        <taxon>Bergeyella</taxon>
    </lineage>
</organism>
<dbReference type="Pfam" id="PF02577">
    <property type="entry name" value="BFN_dom"/>
    <property type="match status" value="1"/>
</dbReference>
<dbReference type="InterPro" id="IPR036104">
    <property type="entry name" value="BFN_sf"/>
</dbReference>
<dbReference type="SUPFAM" id="SSF103256">
    <property type="entry name" value="Hypothetical protein TM0160"/>
    <property type="match status" value="1"/>
</dbReference>
<name>A0A7Z8YQ62_9FLAO</name>
<sequence length="202" mass="22376">MSMDFKELRIRGISHSQSKAGAYALILEEPLSGIKLPIVIGGNEAQAISIGLEKDLPTARPLTHDIFIKFITETGYEVVSVIIHNIVDGVFYSNINFTNRSTGDAIVLDARTSDAVAMAVRQDAPIYTTSEVLSEAGIILEIQEIPSSHQDQEEISQEREERLEHLPSDVLRAKLEEAVKIEDFDTAAKIQEILNHRAKPID</sequence>
<gene>
    <name evidence="2" type="ORF">NCTC12929_02149</name>
</gene>
<evidence type="ECO:0000313" key="2">
    <source>
        <dbReference type="EMBL" id="VDH05995.1"/>
    </source>
</evidence>
<dbReference type="PANTHER" id="PTHR15160:SF1">
    <property type="entry name" value="VON HIPPEL-LINDAU DISEASE TUMOR SUPPRESSOR"/>
    <property type="match status" value="1"/>
</dbReference>
<dbReference type="Gene3D" id="3.10.690.10">
    <property type="entry name" value="Bifunctional nuclease domain"/>
    <property type="match status" value="1"/>
</dbReference>
<protein>
    <submittedName>
        <fullName evidence="2">Uncharacterized ACR, COG1259</fullName>
    </submittedName>
</protein>
<evidence type="ECO:0000313" key="3">
    <source>
        <dbReference type="Proteomes" id="UP000270205"/>
    </source>
</evidence>
<comment type="caution">
    <text evidence="2">The sequence shown here is derived from an EMBL/GenBank/DDBJ whole genome shotgun (WGS) entry which is preliminary data.</text>
</comment>
<dbReference type="EMBL" id="UYIV01000001">
    <property type="protein sequence ID" value="VDH05995.1"/>
    <property type="molecule type" value="Genomic_DNA"/>
</dbReference>
<proteinExistence type="predicted"/>
<dbReference type="GO" id="GO:0004518">
    <property type="term" value="F:nuclease activity"/>
    <property type="evidence" value="ECO:0007669"/>
    <property type="project" value="InterPro"/>
</dbReference>
<dbReference type="PROSITE" id="PS51658">
    <property type="entry name" value="BFN"/>
    <property type="match status" value="1"/>
</dbReference>
<reference evidence="2 3" key="1">
    <citation type="submission" date="2018-11" db="EMBL/GenBank/DDBJ databases">
        <authorList>
            <consortium name="Pathogen Informatics"/>
        </authorList>
    </citation>
    <scope>NUCLEOTIDE SEQUENCE [LARGE SCALE GENOMIC DNA]</scope>
    <source>
        <strain evidence="2 3">NCTC12929</strain>
    </source>
</reference>
<evidence type="ECO:0000259" key="1">
    <source>
        <dbReference type="PROSITE" id="PS51658"/>
    </source>
</evidence>
<accession>A0A7Z8YQ62</accession>